<dbReference type="OrthoDB" id="7013311at2"/>
<evidence type="ECO:0000313" key="1">
    <source>
        <dbReference type="EMBL" id="TDO96331.1"/>
    </source>
</evidence>
<gene>
    <name evidence="1" type="ORF">DFP79_2904</name>
</gene>
<sequence>MTQTHSRESEEQHQRLESWLIFWNQTWLYADVSWIDSLFNVEWDEQGAQTDMTKRQAIYTELMNFPLFETRARLGIEMSAPPKPGDALLQWLSLDEESCHYCLLLACDVVLKQRTEHALAEEGGDHGIDQIESDTHALDTEQAHECLANAQNQKTDDQTLRLSLEARSWARHIAKALMPGTWEIEVLKSLSPTQIGLALLRAWLSPPTWNRVRLRYQKSMVLSVENIDVSGIPNHRLNQLWYGVIWRVQVDALAKGNPNKTENRSVIIEQ</sequence>
<proteinExistence type="predicted"/>
<evidence type="ECO:0000313" key="2">
    <source>
        <dbReference type="Proteomes" id="UP000294656"/>
    </source>
</evidence>
<dbReference type="EMBL" id="SNXC01000014">
    <property type="protein sequence ID" value="TDO96331.1"/>
    <property type="molecule type" value="Genomic_DNA"/>
</dbReference>
<dbReference type="RefSeq" id="WP_133504627.1">
    <property type="nucleotide sequence ID" value="NZ_SNXC01000014.1"/>
</dbReference>
<keyword evidence="2" id="KW-1185">Reference proteome</keyword>
<dbReference type="Proteomes" id="UP000294656">
    <property type="component" value="Unassembled WGS sequence"/>
</dbReference>
<reference evidence="1 2" key="1">
    <citation type="submission" date="2019-03" db="EMBL/GenBank/DDBJ databases">
        <title>Genomic Encyclopedia of Type Strains, Phase III (KMG-III): the genomes of soil and plant-associated and newly described type strains.</title>
        <authorList>
            <person name="Whitman W."/>
        </authorList>
    </citation>
    <scope>NUCLEOTIDE SEQUENCE [LARGE SCALE GENOMIC DNA]</scope>
    <source>
        <strain evidence="1 2">CECT 7378</strain>
    </source>
</reference>
<protein>
    <submittedName>
        <fullName evidence="1">Uncharacterized protein</fullName>
    </submittedName>
</protein>
<organism evidence="1 2">
    <name type="scientific">Marinomonas balearica</name>
    <dbReference type="NCBI Taxonomy" id="491947"/>
    <lineage>
        <taxon>Bacteria</taxon>
        <taxon>Pseudomonadati</taxon>
        <taxon>Pseudomonadota</taxon>
        <taxon>Gammaproteobacteria</taxon>
        <taxon>Oceanospirillales</taxon>
        <taxon>Oceanospirillaceae</taxon>
        <taxon>Marinomonas</taxon>
    </lineage>
</organism>
<comment type="caution">
    <text evidence="1">The sequence shown here is derived from an EMBL/GenBank/DDBJ whole genome shotgun (WGS) entry which is preliminary data.</text>
</comment>
<accession>A0A4R6M4T0</accession>
<dbReference type="AlphaFoldDB" id="A0A4R6M4T0"/>
<name>A0A4R6M4T0_9GAMM</name>